<accession>A0A3S3P0I5</accession>
<comment type="similarity">
    <text evidence="1">Belongs to the actin family.</text>
</comment>
<keyword evidence="2" id="KW-0732">Signal</keyword>
<dbReference type="PANTHER" id="PTHR11937">
    <property type="entry name" value="ACTIN"/>
    <property type="match status" value="1"/>
</dbReference>
<dbReference type="OrthoDB" id="337660at2759"/>
<dbReference type="Gene3D" id="3.30.420.40">
    <property type="match status" value="1"/>
</dbReference>
<organism evidence="3 4">
    <name type="scientific">Dinothrombium tinctorium</name>
    <dbReference type="NCBI Taxonomy" id="1965070"/>
    <lineage>
        <taxon>Eukaryota</taxon>
        <taxon>Metazoa</taxon>
        <taxon>Ecdysozoa</taxon>
        <taxon>Arthropoda</taxon>
        <taxon>Chelicerata</taxon>
        <taxon>Arachnida</taxon>
        <taxon>Acari</taxon>
        <taxon>Acariformes</taxon>
        <taxon>Trombidiformes</taxon>
        <taxon>Prostigmata</taxon>
        <taxon>Anystina</taxon>
        <taxon>Parasitengona</taxon>
        <taxon>Trombidioidea</taxon>
        <taxon>Trombidiidae</taxon>
        <taxon>Dinothrombium</taxon>
    </lineage>
</organism>
<dbReference type="STRING" id="1965070.A0A3S3P0I5"/>
<feature type="chain" id="PRO_5018694366" evidence="2">
    <location>
        <begin position="22"/>
        <end position="313"/>
    </location>
</feature>
<dbReference type="Pfam" id="PF00022">
    <property type="entry name" value="Actin"/>
    <property type="match status" value="1"/>
</dbReference>
<dbReference type="InterPro" id="IPR004000">
    <property type="entry name" value="Actin"/>
</dbReference>
<dbReference type="InterPro" id="IPR043129">
    <property type="entry name" value="ATPase_NBD"/>
</dbReference>
<sequence>HLTALMTLMIQSGLIVDVGYTECIVTPVIEGVTNFDSVQFAPLGGKAIHESILCELRKLKAKIKTSNETTILSDDFTLDDKILENIKVRTCFVAPFERREYLRKNDSENIENSPRDVQYPIDGSRILELPGVVREKAAEILFEEFENEQSIATLILDALLRCPLDSRKILASNIVLVGGSCMLPGFKYRLMMELKHLVNHPRYKEKIFFKSFLFHNPPCKENYVSWLGASIFGSTDAINTRCISREQYLKTNGKVLVDWCDWYPPKNSIVDMFYSLNENLLSEVTGVDEGLIGDEGWETVVGVCVTVVGDNVC</sequence>
<feature type="non-terminal residue" evidence="3">
    <location>
        <position position="1"/>
    </location>
</feature>
<dbReference type="CDD" id="cd10207">
    <property type="entry name" value="ASKHA_NBD_Arp10"/>
    <property type="match status" value="1"/>
</dbReference>
<dbReference type="SUPFAM" id="SSF53067">
    <property type="entry name" value="Actin-like ATPase domain"/>
    <property type="match status" value="1"/>
</dbReference>
<evidence type="ECO:0000256" key="1">
    <source>
        <dbReference type="RuleBase" id="RU000487"/>
    </source>
</evidence>
<evidence type="ECO:0000313" key="3">
    <source>
        <dbReference type="EMBL" id="RWS05431.1"/>
    </source>
</evidence>
<keyword evidence="4" id="KW-1185">Reference proteome</keyword>
<evidence type="ECO:0000313" key="4">
    <source>
        <dbReference type="Proteomes" id="UP000285301"/>
    </source>
</evidence>
<dbReference type="SMART" id="SM00268">
    <property type="entry name" value="ACTIN"/>
    <property type="match status" value="1"/>
</dbReference>
<comment type="caution">
    <text evidence="3">The sequence shown here is derived from an EMBL/GenBank/DDBJ whole genome shotgun (WGS) entry which is preliminary data.</text>
</comment>
<protein>
    <submittedName>
        <fullName evidence="3">Actin-related protein 10-like protein</fullName>
    </submittedName>
</protein>
<feature type="signal peptide" evidence="2">
    <location>
        <begin position="1"/>
        <end position="21"/>
    </location>
</feature>
<name>A0A3S3P0I5_9ACAR</name>
<reference evidence="3 4" key="1">
    <citation type="journal article" date="2018" name="Gigascience">
        <title>Genomes of trombidid mites reveal novel predicted allergens and laterally-transferred genes associated with secondary metabolism.</title>
        <authorList>
            <person name="Dong X."/>
            <person name="Chaisiri K."/>
            <person name="Xia D."/>
            <person name="Armstrong S.D."/>
            <person name="Fang Y."/>
            <person name="Donnelly M.J."/>
            <person name="Kadowaki T."/>
            <person name="McGarry J.W."/>
            <person name="Darby A.C."/>
            <person name="Makepeace B.L."/>
        </authorList>
    </citation>
    <scope>NUCLEOTIDE SEQUENCE [LARGE SCALE GENOMIC DNA]</scope>
    <source>
        <strain evidence="3">UoL-WK</strain>
    </source>
</reference>
<dbReference type="Gene3D" id="3.90.640.10">
    <property type="entry name" value="Actin, Chain A, domain 4"/>
    <property type="match status" value="1"/>
</dbReference>
<dbReference type="EMBL" id="NCKU01004789">
    <property type="protein sequence ID" value="RWS05431.1"/>
    <property type="molecule type" value="Genomic_DNA"/>
</dbReference>
<dbReference type="Proteomes" id="UP000285301">
    <property type="component" value="Unassembled WGS sequence"/>
</dbReference>
<evidence type="ECO:0000256" key="2">
    <source>
        <dbReference type="SAM" id="SignalP"/>
    </source>
</evidence>
<gene>
    <name evidence="3" type="ORF">B4U79_09219</name>
</gene>
<proteinExistence type="inferred from homology"/>
<dbReference type="AlphaFoldDB" id="A0A3S3P0I5"/>